<dbReference type="Pfam" id="PF00249">
    <property type="entry name" value="Myb_DNA-binding"/>
    <property type="match status" value="1"/>
</dbReference>
<feature type="region of interest" description="Disordered" evidence="6">
    <location>
        <begin position="990"/>
        <end position="1038"/>
    </location>
</feature>
<evidence type="ECO:0000256" key="1">
    <source>
        <dbReference type="ARBA" id="ARBA00022723"/>
    </source>
</evidence>
<evidence type="ECO:0000256" key="5">
    <source>
        <dbReference type="PROSITE-ProRule" id="PRU00146"/>
    </source>
</evidence>
<dbReference type="FunFam" id="1.10.10.60:FF:000377">
    <property type="entry name" value="DNA-binding E3 ubiquitin-protein ligase"/>
    <property type="match status" value="1"/>
</dbReference>
<keyword evidence="1" id="KW-0479">Metal-binding</keyword>
<dbReference type="PANTHER" id="PTHR47672:SF1">
    <property type="entry name" value="E3 UBIQUITIN-PROTEIN LIGASE SNT2"/>
    <property type="match status" value="1"/>
</dbReference>
<accession>A0A9P7YAR4</accession>
<feature type="compositionally biased region" description="Polar residues" evidence="6">
    <location>
        <begin position="1003"/>
        <end position="1018"/>
    </location>
</feature>
<feature type="compositionally biased region" description="Polar residues" evidence="6">
    <location>
        <begin position="1392"/>
        <end position="1402"/>
    </location>
</feature>
<feature type="compositionally biased region" description="Pro residues" evidence="6">
    <location>
        <begin position="1121"/>
        <end position="1135"/>
    </location>
</feature>
<feature type="domain" description="PHD-type" evidence="10">
    <location>
        <begin position="808"/>
        <end position="916"/>
    </location>
</feature>
<feature type="domain" description="PHD-type" evidence="7">
    <location>
        <begin position="702"/>
        <end position="752"/>
    </location>
</feature>
<dbReference type="InterPro" id="IPR001965">
    <property type="entry name" value="Znf_PHD"/>
</dbReference>
<feature type="region of interest" description="Disordered" evidence="6">
    <location>
        <begin position="150"/>
        <end position="205"/>
    </location>
</feature>
<feature type="region of interest" description="Disordered" evidence="6">
    <location>
        <begin position="1152"/>
        <end position="1266"/>
    </location>
</feature>
<keyword evidence="2 5" id="KW-0863">Zinc-finger</keyword>
<dbReference type="InterPro" id="IPR043151">
    <property type="entry name" value="BAH_sf"/>
</dbReference>
<dbReference type="CDD" id="cd15497">
    <property type="entry name" value="PHD1_Snt2p_like"/>
    <property type="match status" value="1"/>
</dbReference>
<evidence type="ECO:0000256" key="2">
    <source>
        <dbReference type="ARBA" id="ARBA00022771"/>
    </source>
</evidence>
<dbReference type="PANTHER" id="PTHR47672">
    <property type="entry name" value="E3 UBIQUITIN-PROTEIN LIGASE SNT2"/>
    <property type="match status" value="1"/>
</dbReference>
<dbReference type="InterPro" id="IPR001005">
    <property type="entry name" value="SANT/Myb"/>
</dbReference>
<evidence type="ECO:0000259" key="7">
    <source>
        <dbReference type="PROSITE" id="PS50016"/>
    </source>
</evidence>
<dbReference type="InterPro" id="IPR017884">
    <property type="entry name" value="SANT_dom"/>
</dbReference>
<keyword evidence="4" id="KW-0539">Nucleus</keyword>
<proteinExistence type="predicted"/>
<sequence>MHTDVSPLTAIRGRCDIKHKNEVDKLDDLRRTKDSFWFEKLYDRYIHRFFDIVPTKSVINVPAVVKKVLDERWRYIIVEPGRGKELTTPSKSCKRCKGYCANNDAVDCAICKCTYHMSCVSPPLLRKPTRGFAWACGPCSKAQAKRLEARNTPTIMDHAVDGEDDDANDDEEGSPDVAEEANGTSSTSPTKASVGATPLQQEAVGTGQENRGFIWRYLGIHCNVEDALDADDRIHPRASSRLGPKHQANVSNWPGRPVEYVKAPEIKKKYVKGAGQKKDTKFSKETVASLEADKLAREQRPKWVMDEPPGYVHRGDDYDNDDPRSTAQLLYKLPAPGELSPPSNDPTAHADTLDEPTRVRLVHEYVCRAVSAAKPLYNLPEMSTNALDVAVETLRANSYDADKALEAMHHLDKRVFREPTPSPAELKKFEDAVSKYGSEWHSIKRHVKTMSAADVVRFYYTWKKSDRGKHVWGNYHARKGKKEAKRLEVSSIVGTVKLQDDVADDHDDSAFDNDKAFEKKRGFQCKFCSIRSSRQWRRAPSTPAGTTTAENPSTKASGKDKGAQLMVALCRRCAELWRRYGIQWEPTEEVQKKVQANGGRAWKRKIDEEILKELVAANEISNGPIAPPPTVAPASNGAAPAPSAPLPNIEPPRKKAKSVPEPEVVEPVMEPVAVAPPVPKKKVVPEKLPPPPPPPEPPKPKTLPCAICGEIERVKDQLLACRECRMSVHRNCYGVVGDRSPAKWTCDMCSNDKNPQVSIQYKCMLCPVDYTEHDFVEPPKISHKKKSEKEREKDRLERVNAQKVADFFQKKQEDLNKPVNPREPLKRTANNNWVHVTCAVFTPEVKFGNAKALEPSEGIPSIASARYQETCKACKQKGGACVACHSCRAPVHVECARHAGYFLGFDVTPVKGSRKEPFGTVNINGESATIAAVIWCKEHIPAKTATYQMSQIVDKSGLNAIQLYVQNFKQADLTLTGTVRKATLVNQSTKVVNTAPSPAPTNRRASTTNTHGNHATGRNSISNSKSEESTISSAPTSPVEKMVCATCQADVSPKWWEFPPDEVVPEPAVESKDGILGNGQNPLEHNAALAAAALHQDTKPQGPKEFQCHKCHFRKVRREPTPAPPPPPLAPPAPAPLREEPRLPASAAHTDDILSPDVDMPNAPPYQPWPPAPTFTNNASYNWSRHSPGMPPGGRANHVNGNHSPRLPASSVSPNGHNHTREPGSMAPPSSPRNGPPSFPSIGMTHAPDRYPPSRPTPADGESHYRPYYGGLPSVSMGVLANINGVQNHMPPSPSVIVGPHHPSSYQDARRPPLANGDPSYRTFYSPVPTANHGPVAEPYRQPSSHLTNGGPPPRAPEHPFSHSTEHYHPPTRAPPQASPPLNREGSHMARENSNNLPNGQASDGRVNGGASASPSLRNLLS</sequence>
<feature type="domain" description="SANT" evidence="9">
    <location>
        <begin position="422"/>
        <end position="467"/>
    </location>
</feature>
<reference evidence="11" key="1">
    <citation type="journal article" date="2021" name="IMA Fungus">
        <title>Genomic characterization of three marine fungi, including Emericellopsis atlantica sp. nov. with signatures of a generalist lifestyle and marine biomass degradation.</title>
        <authorList>
            <person name="Hagestad O.C."/>
            <person name="Hou L."/>
            <person name="Andersen J.H."/>
            <person name="Hansen E.H."/>
            <person name="Altermark B."/>
            <person name="Li C."/>
            <person name="Kuhnert E."/>
            <person name="Cox R.J."/>
            <person name="Crous P.W."/>
            <person name="Spatafora J.W."/>
            <person name="Lail K."/>
            <person name="Amirebrahimi M."/>
            <person name="Lipzen A."/>
            <person name="Pangilinan J."/>
            <person name="Andreopoulos W."/>
            <person name="Hayes R.D."/>
            <person name="Ng V."/>
            <person name="Grigoriev I.V."/>
            <person name="Jackson S.A."/>
            <person name="Sutton T.D.S."/>
            <person name="Dobson A.D.W."/>
            <person name="Rama T."/>
        </authorList>
    </citation>
    <scope>NUCLEOTIDE SEQUENCE</scope>
    <source>
        <strain evidence="11">TRa018bII</strain>
    </source>
</reference>
<dbReference type="InterPro" id="IPR000949">
    <property type="entry name" value="ELM2_dom"/>
</dbReference>
<dbReference type="PROSITE" id="PS51805">
    <property type="entry name" value="EPHD"/>
    <property type="match status" value="1"/>
</dbReference>
<dbReference type="GO" id="GO:0036205">
    <property type="term" value="P:histone catabolic process"/>
    <property type="evidence" value="ECO:0007669"/>
    <property type="project" value="TreeGrafter"/>
</dbReference>
<dbReference type="InterPro" id="IPR009057">
    <property type="entry name" value="Homeodomain-like_sf"/>
</dbReference>
<evidence type="ECO:0000259" key="9">
    <source>
        <dbReference type="PROSITE" id="PS51293"/>
    </source>
</evidence>
<feature type="compositionally biased region" description="Basic and acidic residues" evidence="6">
    <location>
        <begin position="313"/>
        <end position="324"/>
    </location>
</feature>
<gene>
    <name evidence="11" type="ORF">BJ875DRAFT_472824</name>
</gene>
<evidence type="ECO:0000259" key="10">
    <source>
        <dbReference type="PROSITE" id="PS51805"/>
    </source>
</evidence>
<dbReference type="InterPro" id="IPR029617">
    <property type="entry name" value="Snt2"/>
</dbReference>
<feature type="compositionally biased region" description="Basic and acidic residues" evidence="6">
    <location>
        <begin position="1356"/>
        <end position="1369"/>
    </location>
</feature>
<dbReference type="SUPFAM" id="SSF46689">
    <property type="entry name" value="Homeodomain-like"/>
    <property type="match status" value="1"/>
</dbReference>
<feature type="compositionally biased region" description="Low complexity" evidence="6">
    <location>
        <begin position="632"/>
        <end position="641"/>
    </location>
</feature>
<feature type="compositionally biased region" description="Pro residues" evidence="6">
    <location>
        <begin position="1229"/>
        <end position="1239"/>
    </location>
</feature>
<dbReference type="Gene3D" id="1.10.10.60">
    <property type="entry name" value="Homeodomain-like"/>
    <property type="match status" value="1"/>
</dbReference>
<dbReference type="InterPro" id="IPR019786">
    <property type="entry name" value="Zinc_finger_PHD-type_CS"/>
</dbReference>
<evidence type="ECO:0000259" key="8">
    <source>
        <dbReference type="PROSITE" id="PS51156"/>
    </source>
</evidence>
<dbReference type="PROSITE" id="PS50016">
    <property type="entry name" value="ZF_PHD_2"/>
    <property type="match status" value="1"/>
</dbReference>
<dbReference type="InterPro" id="IPR011011">
    <property type="entry name" value="Znf_FYVE_PHD"/>
</dbReference>
<feature type="compositionally biased region" description="Polar residues" evidence="6">
    <location>
        <begin position="1174"/>
        <end position="1185"/>
    </location>
</feature>
<dbReference type="PROSITE" id="PS01359">
    <property type="entry name" value="ZF_PHD_1"/>
    <property type="match status" value="1"/>
</dbReference>
<dbReference type="SUPFAM" id="SSF57903">
    <property type="entry name" value="FYVE/PHD zinc finger"/>
    <property type="match status" value="2"/>
</dbReference>
<feature type="region of interest" description="Disordered" evidence="6">
    <location>
        <begin position="299"/>
        <end position="324"/>
    </location>
</feature>
<evidence type="ECO:0000313" key="12">
    <source>
        <dbReference type="Proteomes" id="UP000824998"/>
    </source>
</evidence>
<dbReference type="SMART" id="SM00717">
    <property type="entry name" value="SANT"/>
    <property type="match status" value="1"/>
</dbReference>
<feature type="compositionally biased region" description="Acidic residues" evidence="6">
    <location>
        <begin position="162"/>
        <end position="179"/>
    </location>
</feature>
<feature type="compositionally biased region" description="Pro residues" evidence="6">
    <location>
        <begin position="1162"/>
        <end position="1173"/>
    </location>
</feature>
<dbReference type="Gene3D" id="3.30.40.10">
    <property type="entry name" value="Zinc/RING finger domain, C3HC4 (zinc finger)"/>
    <property type="match status" value="2"/>
</dbReference>
<dbReference type="Gene3D" id="2.30.30.490">
    <property type="match status" value="1"/>
</dbReference>
<feature type="compositionally biased region" description="Low complexity" evidence="6">
    <location>
        <begin position="1019"/>
        <end position="1033"/>
    </location>
</feature>
<evidence type="ECO:0000256" key="3">
    <source>
        <dbReference type="ARBA" id="ARBA00022833"/>
    </source>
</evidence>
<dbReference type="Pfam" id="PF13831">
    <property type="entry name" value="PHD_2"/>
    <property type="match status" value="1"/>
</dbReference>
<feature type="region of interest" description="Disordered" evidence="6">
    <location>
        <begin position="620"/>
        <end position="662"/>
    </location>
</feature>
<dbReference type="SMART" id="SM00249">
    <property type="entry name" value="PHD"/>
    <property type="match status" value="3"/>
</dbReference>
<comment type="caution">
    <text evidence="11">The sequence shown here is derived from an EMBL/GenBank/DDBJ whole genome shotgun (WGS) entry which is preliminary data.</text>
</comment>
<protein>
    <submittedName>
        <fullName evidence="11">Uncharacterized protein</fullName>
    </submittedName>
</protein>
<dbReference type="GO" id="GO:0008270">
    <property type="term" value="F:zinc ion binding"/>
    <property type="evidence" value="ECO:0007669"/>
    <property type="project" value="UniProtKB-KW"/>
</dbReference>
<feature type="compositionally biased region" description="Polar residues" evidence="6">
    <location>
        <begin position="182"/>
        <end position="191"/>
    </location>
</feature>
<dbReference type="Pfam" id="PF13832">
    <property type="entry name" value="zf-HC5HC2H_2"/>
    <property type="match status" value="1"/>
</dbReference>
<evidence type="ECO:0000256" key="6">
    <source>
        <dbReference type="SAM" id="MobiDB-lite"/>
    </source>
</evidence>
<evidence type="ECO:0000256" key="4">
    <source>
        <dbReference type="ARBA" id="ARBA00023242"/>
    </source>
</evidence>
<feature type="compositionally biased region" description="Polar residues" evidence="6">
    <location>
        <begin position="1411"/>
        <end position="1422"/>
    </location>
</feature>
<dbReference type="GO" id="GO:0048189">
    <property type="term" value="C:Lid2 complex"/>
    <property type="evidence" value="ECO:0007669"/>
    <property type="project" value="TreeGrafter"/>
</dbReference>
<dbReference type="OrthoDB" id="336088at2759"/>
<dbReference type="InterPro" id="IPR019787">
    <property type="entry name" value="Znf_PHD-finger"/>
</dbReference>
<feature type="region of interest" description="Disordered" evidence="6">
    <location>
        <begin position="1117"/>
        <end position="1140"/>
    </location>
</feature>
<feature type="domain" description="ELM2" evidence="8">
    <location>
        <begin position="238"/>
        <end position="412"/>
    </location>
</feature>
<feature type="region of interest" description="Disordered" evidence="6">
    <location>
        <begin position="536"/>
        <end position="561"/>
    </location>
</feature>
<dbReference type="PROSITE" id="PS51293">
    <property type="entry name" value="SANT"/>
    <property type="match status" value="1"/>
</dbReference>
<dbReference type="EMBL" id="MU251692">
    <property type="protein sequence ID" value="KAG9230211.1"/>
    <property type="molecule type" value="Genomic_DNA"/>
</dbReference>
<dbReference type="FunFam" id="3.30.40.10:FF:000899">
    <property type="entry name" value="PHD finger and BAH domain-containing protein"/>
    <property type="match status" value="1"/>
</dbReference>
<dbReference type="PROSITE" id="PS51156">
    <property type="entry name" value="ELM2"/>
    <property type="match status" value="1"/>
</dbReference>
<dbReference type="InterPro" id="IPR013083">
    <property type="entry name" value="Znf_RING/FYVE/PHD"/>
</dbReference>
<feature type="compositionally biased region" description="Polar residues" evidence="6">
    <location>
        <begin position="543"/>
        <end position="556"/>
    </location>
</feature>
<organism evidence="11 12">
    <name type="scientific">Amylocarpus encephaloides</name>
    <dbReference type="NCBI Taxonomy" id="45428"/>
    <lineage>
        <taxon>Eukaryota</taxon>
        <taxon>Fungi</taxon>
        <taxon>Dikarya</taxon>
        <taxon>Ascomycota</taxon>
        <taxon>Pezizomycotina</taxon>
        <taxon>Leotiomycetes</taxon>
        <taxon>Helotiales</taxon>
        <taxon>Helotiales incertae sedis</taxon>
        <taxon>Amylocarpus</taxon>
    </lineage>
</organism>
<dbReference type="InterPro" id="IPR034732">
    <property type="entry name" value="EPHD"/>
</dbReference>
<dbReference type="Proteomes" id="UP000824998">
    <property type="component" value="Unassembled WGS sequence"/>
</dbReference>
<dbReference type="GO" id="GO:0004842">
    <property type="term" value="F:ubiquitin-protein transferase activity"/>
    <property type="evidence" value="ECO:0007669"/>
    <property type="project" value="TreeGrafter"/>
</dbReference>
<keyword evidence="12" id="KW-1185">Reference proteome</keyword>
<feature type="region of interest" description="Disordered" evidence="6">
    <location>
        <begin position="1291"/>
        <end position="1422"/>
    </location>
</feature>
<keyword evidence="3" id="KW-0862">Zinc</keyword>
<evidence type="ECO:0000313" key="11">
    <source>
        <dbReference type="EMBL" id="KAG9230211.1"/>
    </source>
</evidence>
<name>A0A9P7YAR4_9HELO</name>